<feature type="domain" description="E2F/DP family winged-helix DNA-binding" evidence="7">
    <location>
        <begin position="136"/>
        <end position="203"/>
    </location>
</feature>
<dbReference type="InterPro" id="IPR036388">
    <property type="entry name" value="WH-like_DNA-bd_sf"/>
</dbReference>
<name>A0A914HZ02_GLORO</name>
<feature type="compositionally biased region" description="Basic and acidic residues" evidence="6">
    <location>
        <begin position="49"/>
        <end position="65"/>
    </location>
</feature>
<dbReference type="Proteomes" id="UP000887572">
    <property type="component" value="Unplaced"/>
</dbReference>
<dbReference type="InterPro" id="IPR015633">
    <property type="entry name" value="E2F"/>
</dbReference>
<dbReference type="GO" id="GO:0000981">
    <property type="term" value="F:DNA-binding transcription factor activity, RNA polymerase II-specific"/>
    <property type="evidence" value="ECO:0007669"/>
    <property type="project" value="TreeGrafter"/>
</dbReference>
<sequence length="688" mass="76222">MFPPNISNDISSGHCATRHLNISRGAFTKMDGENEYIDVCGEGEDDENKENCDLRTVEGGPMDRRKFPKMPSLAEATCSSSKEPKNTREEFANGEEEQSDEEDGAETRSSLGGTSPDGAGRHEMSGTAKRRSGAPRKEKSLGRLCNRFLERMGEESRDGRDIHLESVARKMSVEKRRIYDIVNVMEALEAMSKTNKSFYRWHGLGQLPKLIHSLQSEAQLSNLPQRVDEVAKKMCTFVELSNFSPTPQSLFENDGKNDGIRRDSLTADGTPAPNCSELTECEFDEGIANRDRCGKNSLAQLCRRFLMVLLSKKSRKVSLDVTSTVLIKNPDKEGFEPPPRSKCRRLYDIANVLVAMRLILKKHALFGTKKIPLFEYCGPEPDADPAAGHLRMLEFLQRSGLTKIAAESVKAAGEEREMSDRKKENGSRKRKREFTAEINQTSVKKEADDPMQNSTEAINAKKAKCEEMNTKLPPMAVTIRQKTLPRPKPMMPPSFPTAGCFEVGGSSPAQQSSAIHSHHQPTPFFCPPRPPQQSLPFWPPQMALISTLIGRQTAQPSHLASFPSQNFPQLSPAPFPTFSAAPSSKTLNAVPVSKVRHSVQSILGVSQKENIGKMSPVAASEHSLLIAQSIQTGPSAAPKFQQFLMALYAAAAACFDLFTHFRTFAQCQCQQSQTIQWNKNDVSFSPII</sequence>
<dbReference type="AlphaFoldDB" id="A0A914HZ02"/>
<dbReference type="WBParaSite" id="Gr19_v10_g5330.t2">
    <property type="protein sequence ID" value="Gr19_v10_g5330.t2"/>
    <property type="gene ID" value="Gr19_v10_g5330"/>
</dbReference>
<dbReference type="Pfam" id="PF02319">
    <property type="entry name" value="WHD_E2F_TDP"/>
    <property type="match status" value="2"/>
</dbReference>
<evidence type="ECO:0000256" key="4">
    <source>
        <dbReference type="ARBA" id="ARBA00023163"/>
    </source>
</evidence>
<keyword evidence="8" id="KW-1185">Reference proteome</keyword>
<feature type="compositionally biased region" description="Acidic residues" evidence="6">
    <location>
        <begin position="39"/>
        <end position="48"/>
    </location>
</feature>
<proteinExistence type="inferred from homology"/>
<keyword evidence="4 5" id="KW-0804">Transcription</keyword>
<dbReference type="InterPro" id="IPR003316">
    <property type="entry name" value="E2F_WHTH_DNA-bd_dom"/>
</dbReference>
<comment type="subcellular location">
    <subcellularLocation>
        <location evidence="5">Nucleus</location>
    </subcellularLocation>
</comment>
<evidence type="ECO:0000256" key="6">
    <source>
        <dbReference type="SAM" id="MobiDB-lite"/>
    </source>
</evidence>
<feature type="region of interest" description="Disordered" evidence="6">
    <location>
        <begin position="39"/>
        <end position="142"/>
    </location>
</feature>
<dbReference type="InterPro" id="IPR036390">
    <property type="entry name" value="WH_DNA-bd_sf"/>
</dbReference>
<organism evidence="8 9">
    <name type="scientific">Globodera rostochiensis</name>
    <name type="common">Golden nematode worm</name>
    <name type="synonym">Heterodera rostochiensis</name>
    <dbReference type="NCBI Taxonomy" id="31243"/>
    <lineage>
        <taxon>Eukaryota</taxon>
        <taxon>Metazoa</taxon>
        <taxon>Ecdysozoa</taxon>
        <taxon>Nematoda</taxon>
        <taxon>Chromadorea</taxon>
        <taxon>Rhabditida</taxon>
        <taxon>Tylenchina</taxon>
        <taxon>Tylenchomorpha</taxon>
        <taxon>Tylenchoidea</taxon>
        <taxon>Heteroderidae</taxon>
        <taxon>Heteroderinae</taxon>
        <taxon>Globodera</taxon>
    </lineage>
</organism>
<protein>
    <submittedName>
        <fullName evidence="9">E2F/DP family winged-helix DNA-binding domain-containing protein</fullName>
    </submittedName>
</protein>
<dbReference type="FunFam" id="1.10.10.10:FF:000832">
    <property type="entry name" value="E2F-like (Mammalian transcription factor)"/>
    <property type="match status" value="1"/>
</dbReference>
<comment type="similarity">
    <text evidence="1 5">Belongs to the E2F/DP family.</text>
</comment>
<dbReference type="SMART" id="SM01372">
    <property type="entry name" value="E2F_TDP"/>
    <property type="match status" value="2"/>
</dbReference>
<feature type="domain" description="E2F/DP family winged-helix DNA-binding" evidence="7">
    <location>
        <begin position="293"/>
        <end position="378"/>
    </location>
</feature>
<evidence type="ECO:0000313" key="8">
    <source>
        <dbReference type="Proteomes" id="UP000887572"/>
    </source>
</evidence>
<accession>A0A914HZ02</accession>
<evidence type="ECO:0000256" key="1">
    <source>
        <dbReference type="ARBA" id="ARBA00010940"/>
    </source>
</evidence>
<keyword evidence="2 5" id="KW-0805">Transcription regulation</keyword>
<dbReference type="Gene3D" id="1.10.10.10">
    <property type="entry name" value="Winged helix-like DNA-binding domain superfamily/Winged helix DNA-binding domain"/>
    <property type="match status" value="2"/>
</dbReference>
<feature type="region of interest" description="Disordered" evidence="6">
    <location>
        <begin position="410"/>
        <end position="453"/>
    </location>
</feature>
<feature type="compositionally biased region" description="Acidic residues" evidence="6">
    <location>
        <begin position="92"/>
        <end position="104"/>
    </location>
</feature>
<dbReference type="PANTHER" id="PTHR12081">
    <property type="entry name" value="TRANSCRIPTION FACTOR E2F"/>
    <property type="match status" value="1"/>
</dbReference>
<evidence type="ECO:0000256" key="3">
    <source>
        <dbReference type="ARBA" id="ARBA00023125"/>
    </source>
</evidence>
<keyword evidence="5" id="KW-0539">Nucleus</keyword>
<dbReference type="GO" id="GO:0090575">
    <property type="term" value="C:RNA polymerase II transcription regulator complex"/>
    <property type="evidence" value="ECO:0007669"/>
    <property type="project" value="TreeGrafter"/>
</dbReference>
<dbReference type="GO" id="GO:0000978">
    <property type="term" value="F:RNA polymerase II cis-regulatory region sequence-specific DNA binding"/>
    <property type="evidence" value="ECO:0007669"/>
    <property type="project" value="InterPro"/>
</dbReference>
<evidence type="ECO:0000256" key="5">
    <source>
        <dbReference type="RuleBase" id="RU003796"/>
    </source>
</evidence>
<evidence type="ECO:0000313" key="9">
    <source>
        <dbReference type="WBParaSite" id="Gr19_v10_g5330.t2"/>
    </source>
</evidence>
<feature type="compositionally biased region" description="Basic and acidic residues" evidence="6">
    <location>
        <begin position="82"/>
        <end position="91"/>
    </location>
</feature>
<evidence type="ECO:0000256" key="2">
    <source>
        <dbReference type="ARBA" id="ARBA00023015"/>
    </source>
</evidence>
<dbReference type="PANTHER" id="PTHR12081:SF7">
    <property type="entry name" value="TRANSCRIPTION FACTOR EFL-3"/>
    <property type="match status" value="1"/>
</dbReference>
<reference evidence="9" key="1">
    <citation type="submission" date="2022-11" db="UniProtKB">
        <authorList>
            <consortium name="WormBaseParasite"/>
        </authorList>
    </citation>
    <scope>IDENTIFICATION</scope>
</reference>
<feature type="compositionally biased region" description="Basic and acidic residues" evidence="6">
    <location>
        <begin position="412"/>
        <end position="427"/>
    </location>
</feature>
<dbReference type="SUPFAM" id="SSF46785">
    <property type="entry name" value="Winged helix' DNA-binding domain"/>
    <property type="match status" value="2"/>
</dbReference>
<evidence type="ECO:0000259" key="7">
    <source>
        <dbReference type="SMART" id="SM01372"/>
    </source>
</evidence>
<keyword evidence="3 5" id="KW-0238">DNA-binding</keyword>